<feature type="transmembrane region" description="Helical" evidence="6">
    <location>
        <begin position="246"/>
        <end position="265"/>
    </location>
</feature>
<evidence type="ECO:0000256" key="2">
    <source>
        <dbReference type="ARBA" id="ARBA00022475"/>
    </source>
</evidence>
<dbReference type="PANTHER" id="PTHR37821:SF1">
    <property type="entry name" value="AMINO ACID TRANSPORTER YUIF-RELATED"/>
    <property type="match status" value="1"/>
</dbReference>
<dbReference type="GeneID" id="74432253"/>
<evidence type="ECO:0000313" key="10">
    <source>
        <dbReference type="Proteomes" id="UP000031163"/>
    </source>
</evidence>
<feature type="transmembrane region" description="Helical" evidence="6">
    <location>
        <begin position="339"/>
        <end position="359"/>
    </location>
</feature>
<keyword evidence="4 6" id="KW-1133">Transmembrane helix</keyword>
<evidence type="ECO:0000259" key="8">
    <source>
        <dbReference type="Pfam" id="PF13726"/>
    </source>
</evidence>
<feature type="transmembrane region" description="Helical" evidence="6">
    <location>
        <begin position="157"/>
        <end position="185"/>
    </location>
</feature>
<feature type="transmembrane region" description="Helical" evidence="6">
    <location>
        <begin position="371"/>
        <end position="396"/>
    </location>
</feature>
<dbReference type="Pfam" id="PF13726">
    <property type="entry name" value="Na_H_antiport_2"/>
    <property type="match status" value="1"/>
</dbReference>
<feature type="transmembrane region" description="Helical" evidence="6">
    <location>
        <begin position="113"/>
        <end position="145"/>
    </location>
</feature>
<dbReference type="RefSeq" id="WP_039651180.1">
    <property type="nucleotide sequence ID" value="NZ_CP007770.1"/>
</dbReference>
<keyword evidence="2" id="KW-1003">Cell membrane</keyword>
<dbReference type="PANTHER" id="PTHR37821">
    <property type="entry name" value="AMINO ACID TRANSPORTER YUIF-RELATED"/>
    <property type="match status" value="1"/>
</dbReference>
<feature type="transmembrane region" description="Helical" evidence="6">
    <location>
        <begin position="205"/>
        <end position="225"/>
    </location>
</feature>
<keyword evidence="5 6" id="KW-0472">Membrane</keyword>
<dbReference type="InterPro" id="IPR052576">
    <property type="entry name" value="AA_Transporter-Related"/>
</dbReference>
<evidence type="ECO:0000256" key="3">
    <source>
        <dbReference type="ARBA" id="ARBA00022692"/>
    </source>
</evidence>
<dbReference type="InterPro" id="IPR018461">
    <property type="entry name" value="Na/H_Antiport_NhaC-like_C"/>
</dbReference>
<evidence type="ECO:0000256" key="1">
    <source>
        <dbReference type="ARBA" id="ARBA00004651"/>
    </source>
</evidence>
<dbReference type="HOGENOM" id="CLU_037927_0_0_7"/>
<dbReference type="InterPro" id="IPR032813">
    <property type="entry name" value="Na_H_antiport_N"/>
</dbReference>
<evidence type="ECO:0000256" key="5">
    <source>
        <dbReference type="ARBA" id="ARBA00023136"/>
    </source>
</evidence>
<feature type="domain" description="Na+/H+ antiporter NhaC-like C-terminal" evidence="7">
    <location>
        <begin position="162"/>
        <end position="440"/>
    </location>
</feature>
<dbReference type="AlphaFoldDB" id="A0A0A8H2R9"/>
<evidence type="ECO:0000256" key="4">
    <source>
        <dbReference type="ARBA" id="ARBA00022989"/>
    </source>
</evidence>
<dbReference type="EMBL" id="CP007770">
    <property type="protein sequence ID" value="AJC88418.1"/>
    <property type="molecule type" value="Genomic_DNA"/>
</dbReference>
<organism evidence="9 10">
    <name type="scientific">Campylobacter insulaenigrae NCTC 12927</name>
    <dbReference type="NCBI Taxonomy" id="1031564"/>
    <lineage>
        <taxon>Bacteria</taxon>
        <taxon>Pseudomonadati</taxon>
        <taxon>Campylobacterota</taxon>
        <taxon>Epsilonproteobacteria</taxon>
        <taxon>Campylobacterales</taxon>
        <taxon>Campylobacteraceae</taxon>
        <taxon>Campylobacter</taxon>
    </lineage>
</organism>
<protein>
    <submittedName>
        <fullName evidence="9">Na+/H+ antiporter family protein</fullName>
    </submittedName>
</protein>
<reference evidence="9 10" key="1">
    <citation type="journal article" date="2014" name="Genome Biol. Evol.">
        <title>Comparative Genomics of the Campylobacter lari Group.</title>
        <authorList>
            <person name="Miller W.G."/>
            <person name="Yee E."/>
            <person name="Chapman M.H."/>
            <person name="Smith T.P."/>
            <person name="Bono J.L."/>
            <person name="Huynh S."/>
            <person name="Parker C.T."/>
            <person name="Vandamme P."/>
            <person name="Luong K."/>
            <person name="Korlach J."/>
        </authorList>
    </citation>
    <scope>NUCLEOTIDE SEQUENCE [LARGE SCALE GENOMIC DNA]</scope>
    <source>
        <strain evidence="9 10">NCTC 12927</strain>
    </source>
</reference>
<feature type="transmembrane region" description="Helical" evidence="6">
    <location>
        <begin position="301"/>
        <end position="319"/>
    </location>
</feature>
<feature type="domain" description="Putative Na+/H+ antiporter N-terminal" evidence="8">
    <location>
        <begin position="5"/>
        <end position="107"/>
    </location>
</feature>
<feature type="transmembrane region" description="Helical" evidence="6">
    <location>
        <begin position="271"/>
        <end position="289"/>
    </location>
</feature>
<feature type="transmembrane region" description="Helical" evidence="6">
    <location>
        <begin position="78"/>
        <end position="101"/>
    </location>
</feature>
<dbReference type="KEGG" id="cis:CINS_1475"/>
<dbReference type="Proteomes" id="UP000031163">
    <property type="component" value="Chromosome"/>
</dbReference>
<feature type="transmembrane region" description="Helical" evidence="6">
    <location>
        <begin position="428"/>
        <end position="449"/>
    </location>
</feature>
<sequence length="450" mass="48769">MLLSNPVFIGVVLMTLLCFFRFNVLLSVLLSGILVGVWSQFMNVEYLDIMSFFANLPQAMMKSMQILIDGMQGNLQTALSYILLGAVAAAISKTNLTAYLIKIVSQCISQKKYLLILSLALIACFSQNLIPIHVAFVPLLIPPLLKIFNRLKIDRRAIACALTFGLTTPYMVLPLGFGLIFQTLLVENLNSNGVQINLNDVSQTMIFAVMCMLVGLFLAVFIFYAKPKEYKEEQIAKMDFENLNMGRKEWGVLIGLALTLILQILTHNLPLSGLLGFVLMVILGGVEYKKVNLVFDDGLKIMGYIAFVMLVASGYGEVLKQSGGIADLVKVSVPFMEKSHLMAIAIMLLIGLLITMGIGSSFGTIPIIAALFCPICLELGFSPAAIIFIIGVAGALGDAGSPASETTLGISVGLNADGQSDHIRDTCIPTFIFFNGSLLILGSIIAFLLL</sequence>
<accession>A0A0A8H2R9</accession>
<feature type="transmembrane region" description="Helical" evidence="6">
    <location>
        <begin position="7"/>
        <end position="31"/>
    </location>
</feature>
<proteinExistence type="predicted"/>
<keyword evidence="3 6" id="KW-0812">Transmembrane</keyword>
<gene>
    <name evidence="9" type="ORF">CINS_1475</name>
</gene>
<comment type="subcellular location">
    <subcellularLocation>
        <location evidence="1">Cell membrane</location>
        <topology evidence="1">Multi-pass membrane protein</topology>
    </subcellularLocation>
</comment>
<dbReference type="Pfam" id="PF03553">
    <property type="entry name" value="Na_H_antiporter"/>
    <property type="match status" value="1"/>
</dbReference>
<dbReference type="GO" id="GO:0005886">
    <property type="term" value="C:plasma membrane"/>
    <property type="evidence" value="ECO:0007669"/>
    <property type="project" value="UniProtKB-SubCell"/>
</dbReference>
<evidence type="ECO:0000313" key="9">
    <source>
        <dbReference type="EMBL" id="AJC88418.1"/>
    </source>
</evidence>
<name>A0A0A8H2R9_9BACT</name>
<evidence type="ECO:0000259" key="7">
    <source>
        <dbReference type="Pfam" id="PF03553"/>
    </source>
</evidence>
<evidence type="ECO:0000256" key="6">
    <source>
        <dbReference type="SAM" id="Phobius"/>
    </source>
</evidence>